<reference evidence="4 5" key="1">
    <citation type="journal article" date="2021" name="Plant Biotechnol. J.">
        <title>Multi-omics assisted identification of the key and species-specific regulatory components of drought-tolerant mechanisms in Gossypium stocksii.</title>
        <authorList>
            <person name="Yu D."/>
            <person name="Ke L."/>
            <person name="Zhang D."/>
            <person name="Wu Y."/>
            <person name="Sun Y."/>
            <person name="Mei J."/>
            <person name="Sun J."/>
            <person name="Sun Y."/>
        </authorList>
    </citation>
    <scope>NUCLEOTIDE SEQUENCE [LARGE SCALE GENOMIC DNA]</scope>
    <source>
        <strain evidence="5">cv. E1</strain>
        <tissue evidence="4">Leaf</tissue>
    </source>
</reference>
<evidence type="ECO:0000313" key="4">
    <source>
        <dbReference type="EMBL" id="KAH1091970.1"/>
    </source>
</evidence>
<evidence type="ECO:0000256" key="2">
    <source>
        <dbReference type="SAM" id="Phobius"/>
    </source>
</evidence>
<dbReference type="Gene3D" id="3.40.50.1820">
    <property type="entry name" value="alpha/beta hydrolase"/>
    <property type="match status" value="1"/>
</dbReference>
<name>A0A9D3VSK3_9ROSI</name>
<dbReference type="Proteomes" id="UP000828251">
    <property type="component" value="Unassembled WGS sequence"/>
</dbReference>
<comment type="caution">
    <text evidence="4">The sequence shown here is derived from an EMBL/GenBank/DDBJ whole genome shotgun (WGS) entry which is preliminary data.</text>
</comment>
<dbReference type="InterPro" id="IPR029058">
    <property type="entry name" value="AB_hydrolase_fold"/>
</dbReference>
<dbReference type="PANTHER" id="PTHR46086">
    <property type="entry name" value="ALPHA/BETA-HYDROLASES SUPERFAMILY PROTEIN"/>
    <property type="match status" value="1"/>
</dbReference>
<protein>
    <recommendedName>
        <fullName evidence="3">Fungal lipase-type domain-containing protein</fullName>
    </recommendedName>
</protein>
<dbReference type="AlphaFoldDB" id="A0A9D3VSK3"/>
<dbReference type="GO" id="GO:0004806">
    <property type="term" value="F:triacylglycerol lipase activity"/>
    <property type="evidence" value="ECO:0007669"/>
    <property type="project" value="InterPro"/>
</dbReference>
<evidence type="ECO:0000259" key="3">
    <source>
        <dbReference type="Pfam" id="PF01764"/>
    </source>
</evidence>
<organism evidence="4 5">
    <name type="scientific">Gossypium stocksii</name>
    <dbReference type="NCBI Taxonomy" id="47602"/>
    <lineage>
        <taxon>Eukaryota</taxon>
        <taxon>Viridiplantae</taxon>
        <taxon>Streptophyta</taxon>
        <taxon>Embryophyta</taxon>
        <taxon>Tracheophyta</taxon>
        <taxon>Spermatophyta</taxon>
        <taxon>Magnoliopsida</taxon>
        <taxon>eudicotyledons</taxon>
        <taxon>Gunneridae</taxon>
        <taxon>Pentapetalae</taxon>
        <taxon>rosids</taxon>
        <taxon>malvids</taxon>
        <taxon>Malvales</taxon>
        <taxon>Malvaceae</taxon>
        <taxon>Malvoideae</taxon>
        <taxon>Gossypium</taxon>
    </lineage>
</organism>
<proteinExistence type="predicted"/>
<dbReference type="Pfam" id="PF01764">
    <property type="entry name" value="Lipase_3"/>
    <property type="match status" value="1"/>
</dbReference>
<keyword evidence="2" id="KW-0812">Transmembrane</keyword>
<evidence type="ECO:0000313" key="5">
    <source>
        <dbReference type="Proteomes" id="UP000828251"/>
    </source>
</evidence>
<keyword evidence="5" id="KW-1185">Reference proteome</keyword>
<evidence type="ECO:0000256" key="1">
    <source>
        <dbReference type="ARBA" id="ARBA00022801"/>
    </source>
</evidence>
<feature type="transmembrane region" description="Helical" evidence="2">
    <location>
        <begin position="77"/>
        <end position="100"/>
    </location>
</feature>
<keyword evidence="2" id="KW-0472">Membrane</keyword>
<dbReference type="InterPro" id="IPR002921">
    <property type="entry name" value="Fungal_lipase-type"/>
</dbReference>
<accession>A0A9D3VSK3</accession>
<dbReference type="SUPFAM" id="SSF53474">
    <property type="entry name" value="alpha/beta-Hydrolases"/>
    <property type="match status" value="1"/>
</dbReference>
<feature type="transmembrane region" description="Helical" evidence="2">
    <location>
        <begin position="54"/>
        <end position="71"/>
    </location>
</feature>
<feature type="domain" description="Fungal lipase-type" evidence="3">
    <location>
        <begin position="215"/>
        <end position="376"/>
    </location>
</feature>
<dbReference type="EMBL" id="JAIQCV010000006">
    <property type="protein sequence ID" value="KAH1091970.1"/>
    <property type="molecule type" value="Genomic_DNA"/>
</dbReference>
<dbReference type="OrthoDB" id="438440at2759"/>
<dbReference type="InterPro" id="IPR044819">
    <property type="entry name" value="OBL-like"/>
</dbReference>
<dbReference type="PANTHER" id="PTHR46086:SF4">
    <property type="entry name" value="ALPHA_BETA-HYDROLASES SUPERFAMILY PROTEIN"/>
    <property type="match status" value="1"/>
</dbReference>
<sequence>MASNKNCFYDDCFIINSEKASYLDLLGLLFSSKLKQRRFIDAPEQHNHRFRRRLVVFGMVLLQKLLSLVRIPLALTGIMVVTFLNLLTYNGGLLGLLLNLMKGKLVWPEKSSEMYRSMLGNVDTRVELDNNIKPGDPKYKPLLSMMASKLSYENEAFIKTVIIQHWKVFSLKFMIVFFYISFNPNLAMCLTDFEERSTTQAFMMQDTQSKRNLIVVAFRGTQPFSAYDWQTDVDISWYELKDMGKGKIHSGFMKALGMQKTKGWPKEIQQSTHQHQFAYYTLRQKLREVLQENQDARLIVTGHSLGSALAVLFVAVLMLHEEEWLLEKLEAVYTFGQPRVGDHKFGEFMIDKLRKFDVKYFRYVYSNDMVARIPPDDDTFLSKHFGPCFYFNSFYNGKVLSEEPSKNYFSWLWAIPKRMVAIWELIRAFILPYMKGPEYKENWVMITLRIMGLVTPGMSAHMPQDYVNSIRLGTLPSVHQLKRD</sequence>
<gene>
    <name evidence="4" type="ORF">J1N35_019227</name>
</gene>
<keyword evidence="2" id="KW-1133">Transmembrane helix</keyword>
<dbReference type="GO" id="GO:0006629">
    <property type="term" value="P:lipid metabolic process"/>
    <property type="evidence" value="ECO:0007669"/>
    <property type="project" value="InterPro"/>
</dbReference>
<keyword evidence="1" id="KW-0378">Hydrolase</keyword>
<dbReference type="CDD" id="cd00519">
    <property type="entry name" value="Lipase_3"/>
    <property type="match status" value="1"/>
</dbReference>